<accession>A0A6B2MNK4</accession>
<sequence length="303" mass="30856">MFRTDQTTAVTALPVPAGAGTPGYFTGGNPATGQAATILDADWLNMVQEELMSILAAAGIAPSKTTYTQVLSAIRVLLGQVQQSQIYRVVQKSANYAVQVSDAGTMFYAGAALTYQLPDAATTTGMVFGFMNQAGRIPTVQTTVAGQLIQGENLLGTASLALAKQGAMCVVMSDGSNYILRSASPAVWSPKVAPVFNSTSINVPAASTTYTTTVTFTAPSNGSVVATGSVNVAGTSASVLNGALLINGANTSGDSTISSQSHMGCAPILAGQTVTVTMQMTTQSTAPGVAIGMHVQAMFVPNP</sequence>
<dbReference type="AlphaFoldDB" id="A0A6B2MNK4"/>
<reference evidence="1" key="1">
    <citation type="submission" date="2019-11" db="EMBL/GenBank/DDBJ databases">
        <title>Burkholderia cenocepacia CF.</title>
        <authorList>
            <person name="Vianna E.F."/>
            <person name="Marques E.A."/>
            <person name="Albano R.M."/>
            <person name="Leao R.S."/>
        </authorList>
    </citation>
    <scope>NUCLEOTIDE SEQUENCE</scope>
    <source>
        <strain evidence="1">MS-2140</strain>
    </source>
</reference>
<comment type="caution">
    <text evidence="1">The sequence shown here is derived from an EMBL/GenBank/DDBJ whole genome shotgun (WGS) entry which is preliminary data.</text>
</comment>
<dbReference type="EMBL" id="JAAEAM010000064">
    <property type="protein sequence ID" value="NDV77133.1"/>
    <property type="molecule type" value="Genomic_DNA"/>
</dbReference>
<proteinExistence type="predicted"/>
<evidence type="ECO:0000313" key="1">
    <source>
        <dbReference type="EMBL" id="NDV77133.1"/>
    </source>
</evidence>
<organism evidence="1">
    <name type="scientific">Burkholderia cenocepacia</name>
    <dbReference type="NCBI Taxonomy" id="95486"/>
    <lineage>
        <taxon>Bacteria</taxon>
        <taxon>Pseudomonadati</taxon>
        <taxon>Pseudomonadota</taxon>
        <taxon>Betaproteobacteria</taxon>
        <taxon>Burkholderiales</taxon>
        <taxon>Burkholderiaceae</taxon>
        <taxon>Burkholderia</taxon>
        <taxon>Burkholderia cepacia complex</taxon>
    </lineage>
</organism>
<gene>
    <name evidence="1" type="ORF">GFJ35_34545</name>
</gene>
<protein>
    <submittedName>
        <fullName evidence="1">Uncharacterized protein</fullName>
    </submittedName>
</protein>
<name>A0A6B2MNK4_9BURK</name>
<dbReference type="RefSeq" id="WP_163126266.1">
    <property type="nucleotide sequence ID" value="NZ_JAAEAM010000064.1"/>
</dbReference>